<name>A0A1X1X290_MYCGO</name>
<evidence type="ECO:0000313" key="2">
    <source>
        <dbReference type="EMBL" id="ORV92780.1"/>
    </source>
</evidence>
<sequence>MRTAAWRRGLRPVAAASVAGVLARFAAQRTRPSRRAASDPDPAATPAGEVIRWPNGDIWIPTPMPLSGLFGTPTRRDWQHHARAATAQARALARVVTLYDSHRADAQGLSQRPGPHQ</sequence>
<dbReference type="RefSeq" id="WP_085087665.1">
    <property type="nucleotide sequence ID" value="NZ_JACKSU010000087.1"/>
</dbReference>
<feature type="region of interest" description="Disordered" evidence="1">
    <location>
        <begin position="28"/>
        <end position="49"/>
    </location>
</feature>
<comment type="caution">
    <text evidence="2">The sequence shown here is derived from an EMBL/GenBank/DDBJ whole genome shotgun (WGS) entry which is preliminary data.</text>
</comment>
<keyword evidence="3" id="KW-1185">Reference proteome</keyword>
<dbReference type="EMBL" id="LQOY01000045">
    <property type="protein sequence ID" value="ORV92780.1"/>
    <property type="molecule type" value="Genomic_DNA"/>
</dbReference>
<reference evidence="2 3" key="1">
    <citation type="submission" date="2016-01" db="EMBL/GenBank/DDBJ databases">
        <title>The new phylogeny of the genus Mycobacterium.</title>
        <authorList>
            <person name="Tarcisio F."/>
            <person name="Conor M."/>
            <person name="Antonella G."/>
            <person name="Elisabetta G."/>
            <person name="Giulia F.S."/>
            <person name="Sara T."/>
            <person name="Anna F."/>
            <person name="Clotilde B."/>
            <person name="Roberto B."/>
            <person name="Veronica D.S."/>
            <person name="Fabio R."/>
            <person name="Monica P."/>
            <person name="Olivier J."/>
            <person name="Enrico T."/>
            <person name="Nicola S."/>
        </authorList>
    </citation>
    <scope>NUCLEOTIDE SEQUENCE [LARGE SCALE GENOMIC DNA]</scope>
    <source>
        <strain evidence="2 3">DSM 44160</strain>
    </source>
</reference>
<evidence type="ECO:0000256" key="1">
    <source>
        <dbReference type="SAM" id="MobiDB-lite"/>
    </source>
</evidence>
<gene>
    <name evidence="2" type="ORF">AWC08_19110</name>
</gene>
<evidence type="ECO:0000313" key="3">
    <source>
        <dbReference type="Proteomes" id="UP000193928"/>
    </source>
</evidence>
<organism evidence="2 3">
    <name type="scientific">Mycobacterium gordonae</name>
    <dbReference type="NCBI Taxonomy" id="1778"/>
    <lineage>
        <taxon>Bacteria</taxon>
        <taxon>Bacillati</taxon>
        <taxon>Actinomycetota</taxon>
        <taxon>Actinomycetes</taxon>
        <taxon>Mycobacteriales</taxon>
        <taxon>Mycobacteriaceae</taxon>
        <taxon>Mycobacterium</taxon>
    </lineage>
</organism>
<dbReference type="Proteomes" id="UP000193928">
    <property type="component" value="Unassembled WGS sequence"/>
</dbReference>
<dbReference type="AlphaFoldDB" id="A0A1X1X290"/>
<accession>A0A1X1X290</accession>
<proteinExistence type="predicted"/>
<protein>
    <submittedName>
        <fullName evidence="2">Uncharacterized protein</fullName>
    </submittedName>
</protein>